<protein>
    <recommendedName>
        <fullName evidence="4">Translational regulator CsrA</fullName>
    </recommendedName>
</protein>
<evidence type="ECO:0000256" key="1">
    <source>
        <dbReference type="ARBA" id="ARBA00022490"/>
    </source>
</evidence>
<organism evidence="5 6">
    <name type="scientific">Novipirellula galeiformis</name>
    <dbReference type="NCBI Taxonomy" id="2528004"/>
    <lineage>
        <taxon>Bacteria</taxon>
        <taxon>Pseudomonadati</taxon>
        <taxon>Planctomycetota</taxon>
        <taxon>Planctomycetia</taxon>
        <taxon>Pirellulales</taxon>
        <taxon>Pirellulaceae</taxon>
        <taxon>Novipirellula</taxon>
    </lineage>
</organism>
<evidence type="ECO:0000313" key="5">
    <source>
        <dbReference type="EMBL" id="TWU24305.1"/>
    </source>
</evidence>
<dbReference type="GO" id="GO:0006402">
    <property type="term" value="P:mRNA catabolic process"/>
    <property type="evidence" value="ECO:0007669"/>
    <property type="project" value="InterPro"/>
</dbReference>
<accession>A0A5C6CJM9</accession>
<comment type="similarity">
    <text evidence="4">Belongs to the CsrA/RsmA family.</text>
</comment>
<gene>
    <name evidence="5" type="primary">csrA_1</name>
    <name evidence="4" type="synonym">csrA</name>
    <name evidence="5" type="ORF">Pla52o_22320</name>
</gene>
<keyword evidence="4" id="KW-0678">Repressor</keyword>
<comment type="caution">
    <text evidence="5">The sequence shown here is derived from an EMBL/GenBank/DDBJ whole genome shotgun (WGS) entry which is preliminary data.</text>
</comment>
<dbReference type="GO" id="GO:0005829">
    <property type="term" value="C:cytosol"/>
    <property type="evidence" value="ECO:0007669"/>
    <property type="project" value="TreeGrafter"/>
</dbReference>
<dbReference type="GO" id="GO:1902208">
    <property type="term" value="P:regulation of bacterial-type flagellum assembly"/>
    <property type="evidence" value="ECO:0007669"/>
    <property type="project" value="UniProtKB-UniRule"/>
</dbReference>
<dbReference type="GO" id="GO:0048027">
    <property type="term" value="F:mRNA 5'-UTR binding"/>
    <property type="evidence" value="ECO:0007669"/>
    <property type="project" value="UniProtKB-UniRule"/>
</dbReference>
<dbReference type="Proteomes" id="UP000316304">
    <property type="component" value="Unassembled WGS sequence"/>
</dbReference>
<dbReference type="EMBL" id="SJPT01000003">
    <property type="protein sequence ID" value="TWU24305.1"/>
    <property type="molecule type" value="Genomic_DNA"/>
</dbReference>
<dbReference type="InterPro" id="IPR003751">
    <property type="entry name" value="CsrA"/>
</dbReference>
<dbReference type="GO" id="GO:0006109">
    <property type="term" value="P:regulation of carbohydrate metabolic process"/>
    <property type="evidence" value="ECO:0007669"/>
    <property type="project" value="InterPro"/>
</dbReference>
<keyword evidence="6" id="KW-1185">Reference proteome</keyword>
<dbReference type="PANTHER" id="PTHR34984">
    <property type="entry name" value="CARBON STORAGE REGULATOR"/>
    <property type="match status" value="1"/>
</dbReference>
<evidence type="ECO:0000256" key="4">
    <source>
        <dbReference type="HAMAP-Rule" id="MF_00167"/>
    </source>
</evidence>
<name>A0A5C6CJM9_9BACT</name>
<dbReference type="Gene3D" id="2.60.40.4380">
    <property type="entry name" value="Translational regulator CsrA"/>
    <property type="match status" value="1"/>
</dbReference>
<comment type="subunit">
    <text evidence="4">Homodimer; the beta-strands of each monomer intercalate to form a hydrophobic core, while the alpha-helices form wings that extend away from the core.</text>
</comment>
<proteinExistence type="inferred from homology"/>
<dbReference type="Pfam" id="PF02599">
    <property type="entry name" value="CsrA"/>
    <property type="match status" value="1"/>
</dbReference>
<dbReference type="GO" id="GO:0044781">
    <property type="term" value="P:bacterial-type flagellum organization"/>
    <property type="evidence" value="ECO:0007669"/>
    <property type="project" value="UniProtKB-KW"/>
</dbReference>
<dbReference type="SUPFAM" id="SSF117130">
    <property type="entry name" value="CsrA-like"/>
    <property type="match status" value="1"/>
</dbReference>
<keyword evidence="2 4" id="KW-0810">Translation regulation</keyword>
<dbReference type="InterPro" id="IPR036107">
    <property type="entry name" value="CsrA_sf"/>
</dbReference>
<evidence type="ECO:0000256" key="2">
    <source>
        <dbReference type="ARBA" id="ARBA00022845"/>
    </source>
</evidence>
<dbReference type="GO" id="GO:0045947">
    <property type="term" value="P:negative regulation of translational initiation"/>
    <property type="evidence" value="ECO:0007669"/>
    <property type="project" value="UniProtKB-UniRule"/>
</dbReference>
<reference evidence="5 6" key="1">
    <citation type="submission" date="2019-02" db="EMBL/GenBank/DDBJ databases">
        <title>Deep-cultivation of Planctomycetes and their phenomic and genomic characterization uncovers novel biology.</title>
        <authorList>
            <person name="Wiegand S."/>
            <person name="Jogler M."/>
            <person name="Boedeker C."/>
            <person name="Pinto D."/>
            <person name="Vollmers J."/>
            <person name="Rivas-Marin E."/>
            <person name="Kohn T."/>
            <person name="Peeters S.H."/>
            <person name="Heuer A."/>
            <person name="Rast P."/>
            <person name="Oberbeckmann S."/>
            <person name="Bunk B."/>
            <person name="Jeske O."/>
            <person name="Meyerdierks A."/>
            <person name="Storesund J.E."/>
            <person name="Kallscheuer N."/>
            <person name="Luecker S."/>
            <person name="Lage O.M."/>
            <person name="Pohl T."/>
            <person name="Merkel B.J."/>
            <person name="Hornburger P."/>
            <person name="Mueller R.-W."/>
            <person name="Bruemmer F."/>
            <person name="Labrenz M."/>
            <person name="Spormann A.M."/>
            <person name="Op Den Camp H."/>
            <person name="Overmann J."/>
            <person name="Amann R."/>
            <person name="Jetten M.S.M."/>
            <person name="Mascher T."/>
            <person name="Medema M.H."/>
            <person name="Devos D.P."/>
            <person name="Kaster A.-K."/>
            <person name="Ovreas L."/>
            <person name="Rohde M."/>
            <person name="Galperin M.Y."/>
            <person name="Jogler C."/>
        </authorList>
    </citation>
    <scope>NUCLEOTIDE SEQUENCE [LARGE SCALE GENOMIC DNA]</scope>
    <source>
        <strain evidence="5 6">Pla52o</strain>
    </source>
</reference>
<keyword evidence="1 4" id="KW-0963">Cytoplasm</keyword>
<dbReference type="AlphaFoldDB" id="A0A5C6CJM9"/>
<dbReference type="PANTHER" id="PTHR34984:SF1">
    <property type="entry name" value="CARBON STORAGE REGULATOR"/>
    <property type="match status" value="1"/>
</dbReference>
<keyword evidence="3 4" id="KW-0694">RNA-binding</keyword>
<dbReference type="HAMAP" id="MF_00167">
    <property type="entry name" value="CsrA"/>
    <property type="match status" value="1"/>
</dbReference>
<comment type="subcellular location">
    <subcellularLocation>
        <location evidence="4">Cytoplasm</location>
    </subcellularLocation>
</comment>
<sequence>MIHQENLKQEGGSVLVLSRKAAQQIVLMIGSETVTIQILTITGNRVKVGIVAPSTIGVHRREVLPKLISDTESTCGSEITECPLVA</sequence>
<dbReference type="RefSeq" id="WP_231612257.1">
    <property type="nucleotide sequence ID" value="NZ_SJPT01000003.1"/>
</dbReference>
<evidence type="ECO:0000256" key="3">
    <source>
        <dbReference type="ARBA" id="ARBA00022884"/>
    </source>
</evidence>
<evidence type="ECO:0000313" key="6">
    <source>
        <dbReference type="Proteomes" id="UP000316304"/>
    </source>
</evidence>
<comment type="function">
    <text evidence="4">A translational regulator that binds mRNA to regulate translation initiation and/or mRNA stability. Usually binds in the 5'-UTR at or near the Shine-Dalgarno sequence preventing ribosome-binding, thus repressing translation. Its main target seems to be the major flagellin gene, while its function is anatagonized by FliW.</text>
</comment>
<keyword evidence="4" id="KW-1005">Bacterial flagellum biogenesis</keyword>